<dbReference type="InterPro" id="IPR011049">
    <property type="entry name" value="Serralysin-like_metalloprot_C"/>
</dbReference>
<gene>
    <name evidence="4" type="ORF">C7455_1301</name>
</gene>
<dbReference type="InterPro" id="IPR018511">
    <property type="entry name" value="Hemolysin-typ_Ca-bd_CS"/>
</dbReference>
<dbReference type="PANTHER" id="PTHR38340">
    <property type="entry name" value="S-LAYER PROTEIN"/>
    <property type="match status" value="1"/>
</dbReference>
<feature type="region of interest" description="Disordered" evidence="3">
    <location>
        <begin position="336"/>
        <end position="355"/>
    </location>
</feature>
<evidence type="ECO:0000313" key="4">
    <source>
        <dbReference type="EMBL" id="PWK54012.1"/>
    </source>
</evidence>
<sequence length="355" mass="37056">MPTFVFNGFTINGDTLAFFGPTNVTLTLPENYVFQYAYSNNVNNPGFASIDVANTGIIIPELYFDDTNSPASLSPYGNRDEDEGYIFSMSLSNGTVLTLLLIYDSITDRDHVFVLDSTGPFSLPQNQTQFNGFLSQITGVGLVTTGPFAPGMNIDFDLVVAPTLASTSDDDTWTGFDDDEAFDGGAGNDFLDGGAGNDTLIGGDGDDTLIDGPGDDSIFGGSGNDLIYNTTGNDTYDGGDGFDTLFIDPTRFAPGAFILEINLNTGYIGPDNGFLSDTIRNIEAFDVQLLVDVRAFGDSENNLFLTGSGDDTIDGGAGNDTILGGAGFDSLMGGAGNDSIEGGQGGDMIDGGTGA</sequence>
<dbReference type="Pfam" id="PF00353">
    <property type="entry name" value="HemolysinCabind"/>
    <property type="match status" value="2"/>
</dbReference>
<dbReference type="PROSITE" id="PS00330">
    <property type="entry name" value="HEMOLYSIN_CALCIUM"/>
    <property type="match status" value="5"/>
</dbReference>
<dbReference type="InterPro" id="IPR001343">
    <property type="entry name" value="Hemolysn_Ca-bd"/>
</dbReference>
<keyword evidence="2" id="KW-0964">Secreted</keyword>
<dbReference type="AlphaFoldDB" id="A0A316G034"/>
<dbReference type="EMBL" id="QGGW01000030">
    <property type="protein sequence ID" value="PWK54012.1"/>
    <property type="molecule type" value="Genomic_DNA"/>
</dbReference>
<dbReference type="Proteomes" id="UP000245708">
    <property type="component" value="Unassembled WGS sequence"/>
</dbReference>
<evidence type="ECO:0000313" key="5">
    <source>
        <dbReference type="Proteomes" id="UP000245708"/>
    </source>
</evidence>
<accession>A0A316G034</accession>
<dbReference type="RefSeq" id="WP_146200066.1">
    <property type="nucleotide sequence ID" value="NZ_QGGW01000030.1"/>
</dbReference>
<name>A0A316G034_9RHOB</name>
<dbReference type="Gene3D" id="2.150.10.10">
    <property type="entry name" value="Serralysin-like metalloprotease, C-terminal"/>
    <property type="match status" value="2"/>
</dbReference>
<dbReference type="GO" id="GO:0005576">
    <property type="term" value="C:extracellular region"/>
    <property type="evidence" value="ECO:0007669"/>
    <property type="project" value="UniProtKB-SubCell"/>
</dbReference>
<dbReference type="GO" id="GO:0005509">
    <property type="term" value="F:calcium ion binding"/>
    <property type="evidence" value="ECO:0007669"/>
    <property type="project" value="InterPro"/>
</dbReference>
<reference evidence="4 5" key="1">
    <citation type="submission" date="2018-05" db="EMBL/GenBank/DDBJ databases">
        <title>Genomic Encyclopedia of Type Strains, Phase IV (KMG-IV): sequencing the most valuable type-strain genomes for metagenomic binning, comparative biology and taxonomic classification.</title>
        <authorList>
            <person name="Goeker M."/>
        </authorList>
    </citation>
    <scope>NUCLEOTIDE SEQUENCE [LARGE SCALE GENOMIC DNA]</scope>
    <source>
        <strain evidence="4 5">DSM 16097</strain>
    </source>
</reference>
<dbReference type="OrthoDB" id="733404at2"/>
<dbReference type="PRINTS" id="PR00313">
    <property type="entry name" value="CABNDNGRPT"/>
</dbReference>
<comment type="subcellular location">
    <subcellularLocation>
        <location evidence="1">Secreted</location>
    </subcellularLocation>
</comment>
<comment type="caution">
    <text evidence="4">The sequence shown here is derived from an EMBL/GenBank/DDBJ whole genome shotgun (WGS) entry which is preliminary data.</text>
</comment>
<feature type="non-terminal residue" evidence="4">
    <location>
        <position position="355"/>
    </location>
</feature>
<keyword evidence="5" id="KW-1185">Reference proteome</keyword>
<dbReference type="InterPro" id="IPR050557">
    <property type="entry name" value="RTX_toxin/Mannuronan_C5-epim"/>
</dbReference>
<dbReference type="SUPFAM" id="SSF51120">
    <property type="entry name" value="beta-Roll"/>
    <property type="match status" value="2"/>
</dbReference>
<dbReference type="PANTHER" id="PTHR38340:SF1">
    <property type="entry name" value="S-LAYER PROTEIN"/>
    <property type="match status" value="1"/>
</dbReference>
<organism evidence="4 5">
    <name type="scientific">Roseicyclus mahoneyensis</name>
    <dbReference type="NCBI Taxonomy" id="164332"/>
    <lineage>
        <taxon>Bacteria</taxon>
        <taxon>Pseudomonadati</taxon>
        <taxon>Pseudomonadota</taxon>
        <taxon>Alphaproteobacteria</taxon>
        <taxon>Rhodobacterales</taxon>
        <taxon>Roseobacteraceae</taxon>
        <taxon>Roseicyclus</taxon>
    </lineage>
</organism>
<evidence type="ECO:0000256" key="3">
    <source>
        <dbReference type="SAM" id="MobiDB-lite"/>
    </source>
</evidence>
<feature type="compositionally biased region" description="Gly residues" evidence="3">
    <location>
        <begin position="342"/>
        <end position="355"/>
    </location>
</feature>
<proteinExistence type="predicted"/>
<protein>
    <submittedName>
        <fullName evidence="4">Hemolysin type calcium-binding protein</fullName>
    </submittedName>
</protein>
<evidence type="ECO:0000256" key="2">
    <source>
        <dbReference type="ARBA" id="ARBA00022525"/>
    </source>
</evidence>
<evidence type="ECO:0000256" key="1">
    <source>
        <dbReference type="ARBA" id="ARBA00004613"/>
    </source>
</evidence>